<dbReference type="Pfam" id="PF08279">
    <property type="entry name" value="HTH_11"/>
    <property type="match status" value="1"/>
</dbReference>
<comment type="caution">
    <text evidence="4">The sequence shown here is derived from an EMBL/GenBank/DDBJ whole genome shotgun (WGS) entry which is preliminary data.</text>
</comment>
<organism evidence="4">
    <name type="scientific">Treponema denticola H-22</name>
    <dbReference type="NCBI Taxonomy" id="999432"/>
    <lineage>
        <taxon>Bacteria</taxon>
        <taxon>Pseudomonadati</taxon>
        <taxon>Spirochaetota</taxon>
        <taxon>Spirochaetia</taxon>
        <taxon>Spirochaetales</taxon>
        <taxon>Treponemataceae</taxon>
        <taxon>Treponema</taxon>
    </lineage>
</organism>
<dbReference type="Gene3D" id="3.30.950.30">
    <property type="entry name" value="Schlafen, AAA domain"/>
    <property type="match status" value="1"/>
</dbReference>
<dbReference type="InterPro" id="IPR036390">
    <property type="entry name" value="WH_DNA-bd_sf"/>
</dbReference>
<dbReference type="InterPro" id="IPR036388">
    <property type="entry name" value="WH-like_DNA-bd_sf"/>
</dbReference>
<dbReference type="AlphaFoldDB" id="A0A0E2E2P0"/>
<dbReference type="PATRIC" id="fig|999432.5.peg.2087"/>
<dbReference type="PANTHER" id="PTHR30595">
    <property type="entry name" value="GLPR-RELATED TRANSCRIPTIONAL REPRESSOR"/>
    <property type="match status" value="1"/>
</dbReference>
<evidence type="ECO:0000256" key="2">
    <source>
        <dbReference type="ARBA" id="ARBA00023163"/>
    </source>
</evidence>
<keyword evidence="2" id="KW-0804">Transcription</keyword>
<reference evidence="4" key="1">
    <citation type="submission" date="2012-01" db="EMBL/GenBank/DDBJ databases">
        <title>The Genome Sequence of Treponema denticola H-22.</title>
        <authorList>
            <consortium name="The Broad Institute Genome Sequencing Platform"/>
            <person name="Earl A."/>
            <person name="Ward D."/>
            <person name="Feldgarden M."/>
            <person name="Gevers D."/>
            <person name="Blanton J.M."/>
            <person name="Fenno C.J."/>
            <person name="Baranova O.V."/>
            <person name="Mathney J."/>
            <person name="Dewhirst F.E."/>
            <person name="Izard J."/>
            <person name="Young S.K."/>
            <person name="Zeng Q."/>
            <person name="Gargeya S."/>
            <person name="Fitzgerald M."/>
            <person name="Haas B."/>
            <person name="Abouelleil A."/>
            <person name="Alvarado L."/>
            <person name="Arachchi H.M."/>
            <person name="Berlin A."/>
            <person name="Chapman S.B."/>
            <person name="Gearin G."/>
            <person name="Goldberg J."/>
            <person name="Griggs A."/>
            <person name="Gujja S."/>
            <person name="Hansen M."/>
            <person name="Heiman D."/>
            <person name="Howarth C."/>
            <person name="Larimer J."/>
            <person name="Lui A."/>
            <person name="MacDonald P.J.P."/>
            <person name="McCowen C."/>
            <person name="Montmayeur A."/>
            <person name="Murphy C."/>
            <person name="Neiman D."/>
            <person name="Pearson M."/>
            <person name="Priest M."/>
            <person name="Roberts A."/>
            <person name="Saif S."/>
            <person name="Shea T."/>
            <person name="Sisk P."/>
            <person name="Stolte C."/>
            <person name="Sykes S."/>
            <person name="Wortman J."/>
            <person name="Nusbaum C."/>
            <person name="Birren B."/>
        </authorList>
    </citation>
    <scope>NUCLEOTIDE SEQUENCE [LARGE SCALE GENOMIC DNA]</scope>
    <source>
        <strain evidence="4">H-22</strain>
    </source>
</reference>
<dbReference type="SUPFAM" id="SSF46785">
    <property type="entry name" value="Winged helix' DNA-binding domain"/>
    <property type="match status" value="1"/>
</dbReference>
<dbReference type="PANTHER" id="PTHR30595:SF6">
    <property type="entry name" value="SCHLAFEN ALBA-2 DOMAIN-CONTAINING PROTEIN"/>
    <property type="match status" value="1"/>
</dbReference>
<dbReference type="HOGENOM" id="CLU_024970_1_1_12"/>
<dbReference type="EMBL" id="AGDV01000020">
    <property type="protein sequence ID" value="EMB31630.1"/>
    <property type="molecule type" value="Genomic_DNA"/>
</dbReference>
<feature type="domain" description="HTH deoR-type" evidence="3">
    <location>
        <begin position="379"/>
        <end position="433"/>
    </location>
</feature>
<keyword evidence="1" id="KW-0805">Transcription regulation</keyword>
<dbReference type="SMART" id="SM00420">
    <property type="entry name" value="HTH_DEOR"/>
    <property type="match status" value="1"/>
</dbReference>
<dbReference type="InterPro" id="IPR038461">
    <property type="entry name" value="Schlafen_AlbA_2_dom_sf"/>
</dbReference>
<dbReference type="InterPro" id="IPR001034">
    <property type="entry name" value="DeoR_HTH"/>
</dbReference>
<dbReference type="Proteomes" id="UP000011705">
    <property type="component" value="Chromosome"/>
</dbReference>
<dbReference type="Pfam" id="PF04326">
    <property type="entry name" value="SLFN_AlbA_2"/>
    <property type="match status" value="1"/>
</dbReference>
<proteinExistence type="predicted"/>
<evidence type="ECO:0000256" key="1">
    <source>
        <dbReference type="ARBA" id="ARBA00023015"/>
    </source>
</evidence>
<dbReference type="InterPro" id="IPR007421">
    <property type="entry name" value="Schlafen_AlbA_2_dom"/>
</dbReference>
<accession>A0A0E2E2P0</accession>
<protein>
    <recommendedName>
        <fullName evidence="3">HTH deoR-type domain-containing protein</fullName>
    </recommendedName>
</protein>
<dbReference type="Gene3D" id="3.30.565.60">
    <property type="match status" value="1"/>
</dbReference>
<name>A0A0E2E2P0_TREDN</name>
<dbReference type="GO" id="GO:0003700">
    <property type="term" value="F:DNA-binding transcription factor activity"/>
    <property type="evidence" value="ECO:0007669"/>
    <property type="project" value="InterPro"/>
</dbReference>
<evidence type="ECO:0000259" key="3">
    <source>
        <dbReference type="PROSITE" id="PS51000"/>
    </source>
</evidence>
<gene>
    <name evidence="4" type="ORF">HMPREF9726_02010</name>
</gene>
<evidence type="ECO:0000313" key="4">
    <source>
        <dbReference type="EMBL" id="EMB31630.1"/>
    </source>
</evidence>
<sequence>MEDYNKEFKIDIPKKQSALKAEIISFLNSTSGEIYLGVDDSETIHYDLINEKKKVWEEILSNWIVNAFNPDVTNLIYIYPNETPFRIKIFKGKERPYFYKDGEGFNTKGVYVRVGSTKRLASFDEIQRMIRQHNQHDYERLLCHRDDLTFNYVENRFKEKGVLFDKYALSLIDKDDKYNNAALLLSDQNPTISKFAVFQGTTVNVFLDKKEFTSSILKQLDDILYFANLSNRKKITITGKPERDEYLDIPERALREAIVNCYCHRDWTLSGDIKIEFYDDRVQIFSPGSLPDGLTLENIKMGMVAKRNKIIVDTLDKADVIENYASGVRRIFEDYAHFKKQPEYYISDNGVIVTLFNRNYDIQNDGQNDGQNGGQKISTKDRLEKIIKYIESDSAITADRLKDLLNVSKRTIERDIEKLRKDNKIEYVGSAKDGRWIVKTKN</sequence>
<dbReference type="InterPro" id="IPR038475">
    <property type="entry name" value="RecG_C_sf"/>
</dbReference>
<dbReference type="Gene3D" id="1.10.10.10">
    <property type="entry name" value="Winged helix-like DNA-binding domain superfamily/Winged helix DNA-binding domain"/>
    <property type="match status" value="1"/>
</dbReference>
<dbReference type="RefSeq" id="WP_002685377.1">
    <property type="nucleotide sequence ID" value="NZ_CM001795.1"/>
</dbReference>
<dbReference type="Pfam" id="PF13749">
    <property type="entry name" value="HATPase_c_4"/>
    <property type="match status" value="1"/>
</dbReference>
<dbReference type="PROSITE" id="PS51000">
    <property type="entry name" value="HTH_DEOR_2"/>
    <property type="match status" value="1"/>
</dbReference>
<dbReference type="InterPro" id="IPR013196">
    <property type="entry name" value="HTH_11"/>
</dbReference>